<name>A0AAV7R9I0_PLEWA</name>
<comment type="caution">
    <text evidence="1">The sequence shown here is derived from an EMBL/GenBank/DDBJ whole genome shotgun (WGS) entry which is preliminary data.</text>
</comment>
<protein>
    <submittedName>
        <fullName evidence="1">Uncharacterized protein</fullName>
    </submittedName>
</protein>
<gene>
    <name evidence="1" type="ORF">NDU88_001581</name>
</gene>
<organism evidence="1 2">
    <name type="scientific">Pleurodeles waltl</name>
    <name type="common">Iberian ribbed newt</name>
    <dbReference type="NCBI Taxonomy" id="8319"/>
    <lineage>
        <taxon>Eukaryota</taxon>
        <taxon>Metazoa</taxon>
        <taxon>Chordata</taxon>
        <taxon>Craniata</taxon>
        <taxon>Vertebrata</taxon>
        <taxon>Euteleostomi</taxon>
        <taxon>Amphibia</taxon>
        <taxon>Batrachia</taxon>
        <taxon>Caudata</taxon>
        <taxon>Salamandroidea</taxon>
        <taxon>Salamandridae</taxon>
        <taxon>Pleurodelinae</taxon>
        <taxon>Pleurodeles</taxon>
    </lineage>
</organism>
<keyword evidence="2" id="KW-1185">Reference proteome</keyword>
<reference evidence="1" key="1">
    <citation type="journal article" date="2022" name="bioRxiv">
        <title>Sequencing and chromosome-scale assembly of the giantPleurodeles waltlgenome.</title>
        <authorList>
            <person name="Brown T."/>
            <person name="Elewa A."/>
            <person name="Iarovenko S."/>
            <person name="Subramanian E."/>
            <person name="Araus A.J."/>
            <person name="Petzold A."/>
            <person name="Susuki M."/>
            <person name="Suzuki K.-i.T."/>
            <person name="Hayashi T."/>
            <person name="Toyoda A."/>
            <person name="Oliveira C."/>
            <person name="Osipova E."/>
            <person name="Leigh N.D."/>
            <person name="Simon A."/>
            <person name="Yun M.H."/>
        </authorList>
    </citation>
    <scope>NUCLEOTIDE SEQUENCE</scope>
    <source>
        <strain evidence="1">20211129_DDA</strain>
        <tissue evidence="1">Liver</tissue>
    </source>
</reference>
<evidence type="ECO:0000313" key="1">
    <source>
        <dbReference type="EMBL" id="KAJ1148755.1"/>
    </source>
</evidence>
<proteinExistence type="predicted"/>
<dbReference type="Proteomes" id="UP001066276">
    <property type="component" value="Chromosome 5"/>
</dbReference>
<sequence length="198" mass="19944">MDVHDLAVEKGGKGVAEVLRRREFDGAGPGVGEFLDNAEELFAPVRVVVDAILLEGSLGGPDELVVLADGYLEGSLVALCLFVAPLLLDFSAVPLGGLTVGGEPNGLSAGVVVGRFPERSEGVGAVIYPLSEVGGGCVGVGGAGWWGTGKGGDQLVFSDLVRAAAGDLLWVVVSGGFLEGEVDAAVVGPVEFSGIQAI</sequence>
<accession>A0AAV7R9I0</accession>
<evidence type="ECO:0000313" key="2">
    <source>
        <dbReference type="Proteomes" id="UP001066276"/>
    </source>
</evidence>
<dbReference type="EMBL" id="JANPWB010000009">
    <property type="protein sequence ID" value="KAJ1148755.1"/>
    <property type="molecule type" value="Genomic_DNA"/>
</dbReference>
<dbReference type="AlphaFoldDB" id="A0AAV7R9I0"/>